<evidence type="ECO:0000256" key="1">
    <source>
        <dbReference type="SAM" id="Phobius"/>
    </source>
</evidence>
<evidence type="ECO:0000313" key="3">
    <source>
        <dbReference type="EMBL" id="SHJ19013.1"/>
    </source>
</evidence>
<keyword evidence="4" id="KW-1185">Reference proteome</keyword>
<keyword evidence="1" id="KW-0812">Transmembrane</keyword>
<evidence type="ECO:0000259" key="2">
    <source>
        <dbReference type="Pfam" id="PF14285"/>
    </source>
</evidence>
<dbReference type="InterPro" id="IPR025377">
    <property type="entry name" value="DUF4367"/>
</dbReference>
<dbReference type="AlphaFoldDB" id="A0A1M6HA69"/>
<sequence>MALSEKELERIIESQLSKELNADIEVPNIDDQWQKIKQHILETESIPTKQKVFLNRKRIVVAAAILISIGSINFLYPHNANALGGKIGEFFDYIVGKTTVNKIETYKPGNDPDMPKIQNLGTNVEKEVTLEQAQTSIPFKLATPSYLPSETNIRRVTLTSLGADVYQISIEYNIKDQVILFNQQNSANGTSRGSLYDTDDTVVKDLMVNGSPAMLFMSKNGLNTLNWQLRGLLLQIKGEITEEEIIKIAYSIT</sequence>
<dbReference type="Pfam" id="PF14285">
    <property type="entry name" value="DUF4367"/>
    <property type="match status" value="1"/>
</dbReference>
<keyword evidence="1" id="KW-1133">Transmembrane helix</keyword>
<gene>
    <name evidence="3" type="ORF">SAMN02746098_05314</name>
</gene>
<keyword evidence="1" id="KW-0472">Membrane</keyword>
<reference evidence="4" key="1">
    <citation type="submission" date="2016-11" db="EMBL/GenBank/DDBJ databases">
        <authorList>
            <person name="Varghese N."/>
            <person name="Submissions S."/>
        </authorList>
    </citation>
    <scope>NUCLEOTIDE SEQUENCE [LARGE SCALE GENOMIC DNA]</scope>
    <source>
        <strain evidence="4">DSM 15449</strain>
    </source>
</reference>
<feature type="transmembrane region" description="Helical" evidence="1">
    <location>
        <begin position="59"/>
        <end position="76"/>
    </location>
</feature>
<dbReference type="RefSeq" id="WP_073033566.1">
    <property type="nucleotide sequence ID" value="NZ_FQXJ01000044.1"/>
</dbReference>
<dbReference type="STRING" id="1121420.SAMN02746098_05314"/>
<feature type="domain" description="DUF4367" evidence="2">
    <location>
        <begin position="143"/>
        <end position="252"/>
    </location>
</feature>
<proteinExistence type="predicted"/>
<dbReference type="OrthoDB" id="1794845at2"/>
<dbReference type="EMBL" id="FQXJ01000044">
    <property type="protein sequence ID" value="SHJ19013.1"/>
    <property type="molecule type" value="Genomic_DNA"/>
</dbReference>
<protein>
    <recommendedName>
        <fullName evidence="2">DUF4367 domain-containing protein</fullName>
    </recommendedName>
</protein>
<evidence type="ECO:0000313" key="4">
    <source>
        <dbReference type="Proteomes" id="UP000183954"/>
    </source>
</evidence>
<dbReference type="Proteomes" id="UP000183954">
    <property type="component" value="Unassembled WGS sequence"/>
</dbReference>
<name>A0A1M6HA69_9FIRM</name>
<organism evidence="3 4">
    <name type="scientific">Desulfosporosinus lacus DSM 15449</name>
    <dbReference type="NCBI Taxonomy" id="1121420"/>
    <lineage>
        <taxon>Bacteria</taxon>
        <taxon>Bacillati</taxon>
        <taxon>Bacillota</taxon>
        <taxon>Clostridia</taxon>
        <taxon>Eubacteriales</taxon>
        <taxon>Desulfitobacteriaceae</taxon>
        <taxon>Desulfosporosinus</taxon>
    </lineage>
</organism>
<accession>A0A1M6HA69</accession>